<accession>A0A6A8A4F6</accession>
<sequence length="529" mass="59378">MKTTQNSLRSLFQPAPRGNTATALAKGAAITVVAPQSPRPAEMLSGVTIDNGDVDLTSLDLALHELLISRAYETDRSMSVESYEIPIDECLRFLGRDARRDTLNRSIAKMKRVELSFTGETGRTYTGVPMLTAWEATLNSETSLGFQFAEPLRKLMRVMPSYGYIELAALGRGAMRSKYSHLLYKHLVLEVAKHPWEAGNDNRFEITFTPDELAAVVCFRPINGTVPFGKLQERVIAKVVDDFAGVRKFDLRITYDGLPAPKKGKTVKEIEFGIRVHPNSHHTVRANTQHLQSIGHRVGAPDEPRFRVNSVFWLRVPRKFANLGIDHFLAHAAWLVALTEALDEKPLTPEFSRRRYRGQNLLSAIDVDGVEAAAWGFFAEESELGRDLIGSDLAVRGRKSAEKARIKRLEKRKKNTTKAPTAGPDAAIAAVSNRYVSFETCTHIDLEIDQAANNSDLDDVIYQHLRTVIWSGSRRISLRAYFYVPGTSVRSHYHFWAAPADEDELAMELRKIDRWLIDTPTYRIETGGE</sequence>
<reference evidence="1 2" key="1">
    <citation type="submission" date="2019-11" db="EMBL/GenBank/DDBJ databases">
        <title>Genome analysis of Rhizobacterium cereale a novel genus and species isolated from maize roots in North Spain.</title>
        <authorList>
            <person name="Menendez E."/>
            <person name="Flores-Felix J.D."/>
            <person name="Ramirez-Bahena M.-H."/>
            <person name="Igual J.M."/>
            <person name="Garcia-Fraile P."/>
            <person name="Peix A."/>
            <person name="Velazquez E."/>
        </authorList>
    </citation>
    <scope>NUCLEOTIDE SEQUENCE [LARGE SCALE GENOMIC DNA]</scope>
    <source>
        <strain evidence="1 2">RZME27</strain>
    </source>
</reference>
<organism evidence="1 2">
    <name type="scientific">Endobacterium cereale</name>
    <dbReference type="NCBI Taxonomy" id="2663029"/>
    <lineage>
        <taxon>Bacteria</taxon>
        <taxon>Pseudomonadati</taxon>
        <taxon>Pseudomonadota</taxon>
        <taxon>Alphaproteobacteria</taxon>
        <taxon>Hyphomicrobiales</taxon>
        <taxon>Rhizobiaceae</taxon>
        <taxon>Endobacterium</taxon>
    </lineage>
</organism>
<name>A0A6A8A4F6_9HYPH</name>
<evidence type="ECO:0000313" key="2">
    <source>
        <dbReference type="Proteomes" id="UP000435138"/>
    </source>
</evidence>
<dbReference type="Proteomes" id="UP000435138">
    <property type="component" value="Unassembled WGS sequence"/>
</dbReference>
<keyword evidence="2" id="KW-1185">Reference proteome</keyword>
<dbReference type="AlphaFoldDB" id="A0A6A8A4F6"/>
<gene>
    <name evidence="1" type="ORF">GAO09_08555</name>
</gene>
<dbReference type="RefSeq" id="WP_153353610.1">
    <property type="nucleotide sequence ID" value="NZ_WIXI01000039.1"/>
</dbReference>
<protein>
    <recommendedName>
        <fullName evidence="3">RepB family plasmid replication initiator protein</fullName>
    </recommendedName>
</protein>
<dbReference type="EMBL" id="WIXI01000039">
    <property type="protein sequence ID" value="MQY46105.1"/>
    <property type="molecule type" value="Genomic_DNA"/>
</dbReference>
<evidence type="ECO:0008006" key="3">
    <source>
        <dbReference type="Google" id="ProtNLM"/>
    </source>
</evidence>
<proteinExistence type="predicted"/>
<comment type="caution">
    <text evidence="1">The sequence shown here is derived from an EMBL/GenBank/DDBJ whole genome shotgun (WGS) entry which is preliminary data.</text>
</comment>
<evidence type="ECO:0000313" key="1">
    <source>
        <dbReference type="EMBL" id="MQY46105.1"/>
    </source>
</evidence>